<evidence type="ECO:0000313" key="1">
    <source>
        <dbReference type="EMBL" id="VAW90053.1"/>
    </source>
</evidence>
<dbReference type="InterPro" id="IPR036291">
    <property type="entry name" value="NAD(P)-bd_dom_sf"/>
</dbReference>
<evidence type="ECO:0008006" key="2">
    <source>
        <dbReference type="Google" id="ProtNLM"/>
    </source>
</evidence>
<protein>
    <recommendedName>
        <fullName evidence="2">2-dehydropantoate 2-reductase</fullName>
    </recommendedName>
</protein>
<dbReference type="SUPFAM" id="SSF51735">
    <property type="entry name" value="NAD(P)-binding Rossmann-fold domains"/>
    <property type="match status" value="1"/>
</dbReference>
<dbReference type="EMBL" id="UOFQ01000170">
    <property type="protein sequence ID" value="VAW90053.1"/>
    <property type="molecule type" value="Genomic_DNA"/>
</dbReference>
<name>A0A3B0ZPL7_9ZZZZ</name>
<accession>A0A3B0ZPL7</accession>
<dbReference type="AlphaFoldDB" id="A0A3B0ZPL7"/>
<proteinExistence type="predicted"/>
<gene>
    <name evidence="1" type="ORF">MNBD_GAMMA17-860</name>
</gene>
<reference evidence="1" key="1">
    <citation type="submission" date="2018-06" db="EMBL/GenBank/DDBJ databases">
        <authorList>
            <person name="Zhirakovskaya E."/>
        </authorList>
    </citation>
    <scope>NUCLEOTIDE SEQUENCE</scope>
</reference>
<sequence>MNSAIVVIGIGEMGSVFARGFLRCGHPVYPITRGEDIATVASAIPEPELVLIAVAEGDLHPTLEQIPHAWRDKLLLLQNELLPRDWQQHQLENPTVISVWFEKKKGQDSKVIIPSPVFGPHARLVNDGLGSIGITCNVLSNKDELLYELVRKNVYILTSNIAGIVTGGNVGALWADHREFASAVANEIIDIQEHLTGKSLPRTKLIEGMVEAFDGDKAHKCMGRSAPARLARALALATEGGIDTPQLKEIAAKQN</sequence>
<organism evidence="1">
    <name type="scientific">hydrothermal vent metagenome</name>
    <dbReference type="NCBI Taxonomy" id="652676"/>
    <lineage>
        <taxon>unclassified sequences</taxon>
        <taxon>metagenomes</taxon>
        <taxon>ecological metagenomes</taxon>
    </lineage>
</organism>
<dbReference type="Gene3D" id="3.40.50.720">
    <property type="entry name" value="NAD(P)-binding Rossmann-like Domain"/>
    <property type="match status" value="1"/>
</dbReference>